<gene>
    <name evidence="2" type="ORF">K443DRAFT_15157</name>
</gene>
<dbReference type="HOGENOM" id="CLU_885863_0_0_1"/>
<dbReference type="InterPro" id="IPR027417">
    <property type="entry name" value="P-loop_NTPase"/>
</dbReference>
<protein>
    <recommendedName>
        <fullName evidence="1">NB-ARC domain-containing protein</fullName>
    </recommendedName>
</protein>
<dbReference type="OrthoDB" id="674604at2759"/>
<feature type="domain" description="NB-ARC" evidence="1">
    <location>
        <begin position="71"/>
        <end position="216"/>
    </location>
</feature>
<dbReference type="Gene3D" id="3.40.50.300">
    <property type="entry name" value="P-loop containing nucleotide triphosphate hydrolases"/>
    <property type="match status" value="1"/>
</dbReference>
<name>A0A0C9WLR6_9AGAR</name>
<dbReference type="Proteomes" id="UP000054477">
    <property type="component" value="Unassembled WGS sequence"/>
</dbReference>
<evidence type="ECO:0000313" key="3">
    <source>
        <dbReference type="Proteomes" id="UP000054477"/>
    </source>
</evidence>
<reference evidence="3" key="2">
    <citation type="submission" date="2015-01" db="EMBL/GenBank/DDBJ databases">
        <title>Evolutionary Origins and Diversification of the Mycorrhizal Mutualists.</title>
        <authorList>
            <consortium name="DOE Joint Genome Institute"/>
            <consortium name="Mycorrhizal Genomics Consortium"/>
            <person name="Kohler A."/>
            <person name="Kuo A."/>
            <person name="Nagy L.G."/>
            <person name="Floudas D."/>
            <person name="Copeland A."/>
            <person name="Barry K.W."/>
            <person name="Cichocki N."/>
            <person name="Veneault-Fourrey C."/>
            <person name="LaButti K."/>
            <person name="Lindquist E.A."/>
            <person name="Lipzen A."/>
            <person name="Lundell T."/>
            <person name="Morin E."/>
            <person name="Murat C."/>
            <person name="Riley R."/>
            <person name="Ohm R."/>
            <person name="Sun H."/>
            <person name="Tunlid A."/>
            <person name="Henrissat B."/>
            <person name="Grigoriev I.V."/>
            <person name="Hibbett D.S."/>
            <person name="Martin F."/>
        </authorList>
    </citation>
    <scope>NUCLEOTIDE SEQUENCE [LARGE SCALE GENOMIC DNA]</scope>
    <source>
        <strain evidence="3">LaAM-08-1</strain>
    </source>
</reference>
<dbReference type="PANTHER" id="PTHR35205:SF1">
    <property type="entry name" value="ZU5 DOMAIN-CONTAINING PROTEIN"/>
    <property type="match status" value="1"/>
</dbReference>
<accession>A0A0C9WLR6</accession>
<dbReference type="InterPro" id="IPR002182">
    <property type="entry name" value="NB-ARC"/>
</dbReference>
<proteinExistence type="predicted"/>
<dbReference type="SUPFAM" id="SSF52540">
    <property type="entry name" value="P-loop containing nucleoside triphosphate hydrolases"/>
    <property type="match status" value="1"/>
</dbReference>
<reference evidence="2 3" key="1">
    <citation type="submission" date="2014-04" db="EMBL/GenBank/DDBJ databases">
        <authorList>
            <consortium name="DOE Joint Genome Institute"/>
            <person name="Kuo A."/>
            <person name="Kohler A."/>
            <person name="Nagy L.G."/>
            <person name="Floudas D."/>
            <person name="Copeland A."/>
            <person name="Barry K.W."/>
            <person name="Cichocki N."/>
            <person name="Veneault-Fourrey C."/>
            <person name="LaButti K."/>
            <person name="Lindquist E.A."/>
            <person name="Lipzen A."/>
            <person name="Lundell T."/>
            <person name="Morin E."/>
            <person name="Murat C."/>
            <person name="Sun H."/>
            <person name="Tunlid A."/>
            <person name="Henrissat B."/>
            <person name="Grigoriev I.V."/>
            <person name="Hibbett D.S."/>
            <person name="Martin F."/>
            <person name="Nordberg H.P."/>
            <person name="Cantor M.N."/>
            <person name="Hua S.X."/>
        </authorList>
    </citation>
    <scope>NUCLEOTIDE SEQUENCE [LARGE SCALE GENOMIC DNA]</scope>
    <source>
        <strain evidence="2 3">LaAM-08-1</strain>
    </source>
</reference>
<dbReference type="PANTHER" id="PTHR35205">
    <property type="entry name" value="NB-ARC AND TPR DOMAIN PROTEIN"/>
    <property type="match status" value="1"/>
</dbReference>
<keyword evidence="3" id="KW-1185">Reference proteome</keyword>
<evidence type="ECO:0000313" key="2">
    <source>
        <dbReference type="EMBL" id="KIJ90520.1"/>
    </source>
</evidence>
<organism evidence="2 3">
    <name type="scientific">Laccaria amethystina LaAM-08-1</name>
    <dbReference type="NCBI Taxonomy" id="1095629"/>
    <lineage>
        <taxon>Eukaryota</taxon>
        <taxon>Fungi</taxon>
        <taxon>Dikarya</taxon>
        <taxon>Basidiomycota</taxon>
        <taxon>Agaricomycotina</taxon>
        <taxon>Agaricomycetes</taxon>
        <taxon>Agaricomycetidae</taxon>
        <taxon>Agaricales</taxon>
        <taxon>Agaricineae</taxon>
        <taxon>Hydnangiaceae</taxon>
        <taxon>Laccaria</taxon>
    </lineage>
</organism>
<dbReference type="AlphaFoldDB" id="A0A0C9WLR6"/>
<dbReference type="EMBL" id="KN839165">
    <property type="protein sequence ID" value="KIJ90520.1"/>
    <property type="molecule type" value="Genomic_DNA"/>
</dbReference>
<dbReference type="Pfam" id="PF00931">
    <property type="entry name" value="NB-ARC"/>
    <property type="match status" value="1"/>
</dbReference>
<dbReference type="GO" id="GO:0043531">
    <property type="term" value="F:ADP binding"/>
    <property type="evidence" value="ECO:0007669"/>
    <property type="project" value="InterPro"/>
</dbReference>
<evidence type="ECO:0000259" key="1">
    <source>
        <dbReference type="Pfam" id="PF00931"/>
    </source>
</evidence>
<dbReference type="STRING" id="1095629.A0A0C9WLR6"/>
<sequence>MNGTNIFPGAHDFVVSGTINAARIINISNNFGDSAKSDAVMPLMPNPSTRFTGRTEIIAKLKEHFSATPNDGVQKRKYFLLHGMGGIGKTQICLKFIEDMSDHFSTVFWIDASSAGTILQGLKGICLLPEAKSCLVDRSPESALHWIGSLKENYAMVFDNADSLSPPELEVYFPPGRRGNILITSRNSSMQCLTSPENSLEVTEMEENEAILLLLKASCLSSSSMDFKAEASKIVKELFCLPLAVDQAGAFIASGASNIGDYLDRYLHH</sequence>